<organism evidence="1">
    <name type="scientific">Proteinivorax tanatarense</name>
    <dbReference type="NCBI Taxonomy" id="1260629"/>
    <lineage>
        <taxon>Bacteria</taxon>
        <taxon>Bacillati</taxon>
        <taxon>Bacillota</taxon>
        <taxon>Clostridia</taxon>
        <taxon>Eubacteriales</taxon>
        <taxon>Proteinivoracaceae</taxon>
        <taxon>Proteinivorax</taxon>
    </lineage>
</organism>
<accession>A0AAU7VIP4</accession>
<evidence type="ECO:0000313" key="1">
    <source>
        <dbReference type="EMBL" id="XBX73904.1"/>
    </source>
</evidence>
<dbReference type="EMBL" id="CP158367">
    <property type="protein sequence ID" value="XBX73904.1"/>
    <property type="molecule type" value="Genomic_DNA"/>
</dbReference>
<dbReference type="RefSeq" id="WP_350342666.1">
    <property type="nucleotide sequence ID" value="NZ_CP158367.1"/>
</dbReference>
<sequence length="76" mass="8787">MLTIKCSRCKSKLYKYYKVGKGKVIKCHKSRIKKQFGIYRDNGNYKCKCGNIIGSDEDSYIKMNNKAFIYTGTKEG</sequence>
<protein>
    <submittedName>
        <fullName evidence="1">Uncharacterized protein</fullName>
    </submittedName>
</protein>
<name>A0AAU7VIP4_9FIRM</name>
<gene>
    <name evidence="1" type="ORF">PRVXT_001920</name>
</gene>
<reference evidence="1" key="2">
    <citation type="submission" date="2024-06" db="EMBL/GenBank/DDBJ databases">
        <authorList>
            <person name="Petrova K.O."/>
            <person name="Toshchakov S.V."/>
            <person name="Boltjanskaja Y.V."/>
            <person name="Kevbrin V."/>
        </authorList>
    </citation>
    <scope>NUCLEOTIDE SEQUENCE</scope>
    <source>
        <strain evidence="1">Z-910T</strain>
    </source>
</reference>
<reference evidence="1" key="1">
    <citation type="journal article" date="2013" name="Extremophiles">
        <title>Proteinivorax tanatarense gen. nov., sp. nov., an anaerobic, haloalkaliphilic, proteolytic bacterium isolated from a decaying algal bloom, and proposal of Proteinivoraceae fam. nov.</title>
        <authorList>
            <person name="Kevbrin V."/>
            <person name="Boltyanskaya Y."/>
            <person name="Zhilina T."/>
            <person name="Kolganova T."/>
            <person name="Lavrentjeva E."/>
            <person name="Kuznetsov B."/>
        </authorList>
    </citation>
    <scope>NUCLEOTIDE SEQUENCE</scope>
    <source>
        <strain evidence="1">Z-910T</strain>
    </source>
</reference>
<proteinExistence type="predicted"/>
<dbReference type="AlphaFoldDB" id="A0AAU7VIP4"/>